<evidence type="ECO:0000313" key="2">
    <source>
        <dbReference type="Proteomes" id="UP001151699"/>
    </source>
</evidence>
<name>A0A9Q0N9E1_9DIPT</name>
<proteinExistence type="predicted"/>
<evidence type="ECO:0000313" key="1">
    <source>
        <dbReference type="EMBL" id="KAJ6646158.1"/>
    </source>
</evidence>
<keyword evidence="2" id="KW-1185">Reference proteome</keyword>
<sequence>MRSKSKVSIKRQWGISNNISKSCNFKDDVAPEGARSAKC</sequence>
<gene>
    <name evidence="1" type="ORF">Bhyg_01369</name>
</gene>
<dbReference type="Proteomes" id="UP001151699">
    <property type="component" value="Chromosome A"/>
</dbReference>
<dbReference type="AlphaFoldDB" id="A0A9Q0N9E1"/>
<organism evidence="1 2">
    <name type="scientific">Pseudolycoriella hygida</name>
    <dbReference type="NCBI Taxonomy" id="35572"/>
    <lineage>
        <taxon>Eukaryota</taxon>
        <taxon>Metazoa</taxon>
        <taxon>Ecdysozoa</taxon>
        <taxon>Arthropoda</taxon>
        <taxon>Hexapoda</taxon>
        <taxon>Insecta</taxon>
        <taxon>Pterygota</taxon>
        <taxon>Neoptera</taxon>
        <taxon>Endopterygota</taxon>
        <taxon>Diptera</taxon>
        <taxon>Nematocera</taxon>
        <taxon>Sciaroidea</taxon>
        <taxon>Sciaridae</taxon>
        <taxon>Pseudolycoriella</taxon>
    </lineage>
</organism>
<accession>A0A9Q0N9E1</accession>
<protein>
    <submittedName>
        <fullName evidence="1">Uncharacterized protein</fullName>
    </submittedName>
</protein>
<reference evidence="1" key="1">
    <citation type="submission" date="2022-07" db="EMBL/GenBank/DDBJ databases">
        <authorList>
            <person name="Trinca V."/>
            <person name="Uliana J.V.C."/>
            <person name="Torres T.T."/>
            <person name="Ward R.J."/>
            <person name="Monesi N."/>
        </authorList>
    </citation>
    <scope>NUCLEOTIDE SEQUENCE</scope>
    <source>
        <strain evidence="1">HSMRA1968</strain>
        <tissue evidence="1">Whole embryos</tissue>
    </source>
</reference>
<dbReference type="EMBL" id="WJQU01000001">
    <property type="protein sequence ID" value="KAJ6646158.1"/>
    <property type="molecule type" value="Genomic_DNA"/>
</dbReference>
<comment type="caution">
    <text evidence="1">The sequence shown here is derived from an EMBL/GenBank/DDBJ whole genome shotgun (WGS) entry which is preliminary data.</text>
</comment>